<evidence type="ECO:0000313" key="2">
    <source>
        <dbReference type="Proteomes" id="UP001642483"/>
    </source>
</evidence>
<dbReference type="EMBL" id="CAWYQH010000090">
    <property type="protein sequence ID" value="CAK8682505.1"/>
    <property type="molecule type" value="Genomic_DNA"/>
</dbReference>
<accession>A0ABP0FS96</accession>
<gene>
    <name evidence="1" type="ORF">CVLEPA_LOCUS13162</name>
</gene>
<reference evidence="1 2" key="1">
    <citation type="submission" date="2024-02" db="EMBL/GenBank/DDBJ databases">
        <authorList>
            <person name="Daric V."/>
            <person name="Darras S."/>
        </authorList>
    </citation>
    <scope>NUCLEOTIDE SEQUENCE [LARGE SCALE GENOMIC DNA]</scope>
</reference>
<protein>
    <submittedName>
        <fullName evidence="1">Uncharacterized protein</fullName>
    </submittedName>
</protein>
<organism evidence="1 2">
    <name type="scientific">Clavelina lepadiformis</name>
    <name type="common">Light-bulb sea squirt</name>
    <name type="synonym">Ascidia lepadiformis</name>
    <dbReference type="NCBI Taxonomy" id="159417"/>
    <lineage>
        <taxon>Eukaryota</taxon>
        <taxon>Metazoa</taxon>
        <taxon>Chordata</taxon>
        <taxon>Tunicata</taxon>
        <taxon>Ascidiacea</taxon>
        <taxon>Aplousobranchia</taxon>
        <taxon>Clavelinidae</taxon>
        <taxon>Clavelina</taxon>
    </lineage>
</organism>
<dbReference type="Proteomes" id="UP001642483">
    <property type="component" value="Unassembled WGS sequence"/>
</dbReference>
<proteinExistence type="predicted"/>
<keyword evidence="2" id="KW-1185">Reference proteome</keyword>
<sequence>MQQAIETIFILEKYKEDHRTQNNKRVQYSNKLLSTPDAPQAAVGTKSLKCYHSRSPYGARILAAHFTATECSHEQCDWGSQKISRSHTTKNLFPDLHSAVGGMTFNNSLVYYSCEVLHKELICHKVRICWR</sequence>
<comment type="caution">
    <text evidence="1">The sequence shown here is derived from an EMBL/GenBank/DDBJ whole genome shotgun (WGS) entry which is preliminary data.</text>
</comment>
<name>A0ABP0FS96_CLALP</name>
<evidence type="ECO:0000313" key="1">
    <source>
        <dbReference type="EMBL" id="CAK8682505.1"/>
    </source>
</evidence>